<dbReference type="Pfam" id="PF03256">
    <property type="entry name" value="ANAPC10"/>
    <property type="match status" value="1"/>
</dbReference>
<dbReference type="GO" id="GO:0031145">
    <property type="term" value="P:anaphase-promoting complex-dependent catabolic process"/>
    <property type="evidence" value="ECO:0007669"/>
    <property type="project" value="InterPro"/>
</dbReference>
<evidence type="ECO:0000256" key="5">
    <source>
        <dbReference type="ARBA" id="ARBA00023306"/>
    </source>
</evidence>
<evidence type="ECO:0000256" key="1">
    <source>
        <dbReference type="ARBA" id="ARBA00006762"/>
    </source>
</evidence>
<feature type="domain" description="DOC" evidence="7">
    <location>
        <begin position="68"/>
        <end position="273"/>
    </location>
</feature>
<dbReference type="GO" id="GO:0051301">
    <property type="term" value="P:cell division"/>
    <property type="evidence" value="ECO:0007669"/>
    <property type="project" value="UniProtKB-KW"/>
</dbReference>
<comment type="caution">
    <text evidence="8">The sequence shown here is derived from an EMBL/GenBank/DDBJ whole genome shotgun (WGS) entry which is preliminary data.</text>
</comment>
<dbReference type="InterPro" id="IPR016901">
    <property type="entry name" value="APC10/Doc1"/>
</dbReference>
<sequence>MPPATRRQARTRQSLEADEDDPSLEMAGEEVLDEPNIMDRPALSTDVYPDEEGMGFYEGEYEGEQTSCSLISLPSQQEEEPDVFPPPGLKEISSLASWTVSTAKPGNGVAALRSPDLAHFWQSDGPQPHLLSIHFFKLVSIVHIRLFLDFENDESYTPTKIQFLAGMSVHDIQEFAELSVSEPQGWYEVSFDNVGRVDTEDESDEEDPRKDVDWSKRPVLRAFLIQVRILENHQNGKDTHLRAVQLFARDDSEVHRRPANEAKTALPVRTAPQLTAKRKQQNNMKMASWMMEPDLR</sequence>
<dbReference type="GO" id="GO:0070979">
    <property type="term" value="P:protein K11-linked ubiquitination"/>
    <property type="evidence" value="ECO:0007669"/>
    <property type="project" value="TreeGrafter"/>
</dbReference>
<evidence type="ECO:0000313" key="8">
    <source>
        <dbReference type="EMBL" id="RMZ03955.1"/>
    </source>
</evidence>
<gene>
    <name evidence="8" type="ORF">D0864_02844</name>
</gene>
<dbReference type="Proteomes" id="UP000269539">
    <property type="component" value="Unassembled WGS sequence"/>
</dbReference>
<dbReference type="AlphaFoldDB" id="A0A3M7GTA5"/>
<keyword evidence="4" id="KW-0833">Ubl conjugation pathway</keyword>
<name>A0A3M7GTA5_HORWE</name>
<feature type="region of interest" description="Disordered" evidence="6">
    <location>
        <begin position="1"/>
        <end position="53"/>
    </location>
</feature>
<reference evidence="8 9" key="1">
    <citation type="journal article" date="2018" name="BMC Genomics">
        <title>Genomic evidence for intraspecific hybridization in a clonal and extremely halotolerant yeast.</title>
        <authorList>
            <person name="Gostincar C."/>
            <person name="Stajich J.E."/>
            <person name="Zupancic J."/>
            <person name="Zalar P."/>
            <person name="Gunde-Cimerman N."/>
        </authorList>
    </citation>
    <scope>NUCLEOTIDE SEQUENCE [LARGE SCALE GENOMIC DNA]</scope>
    <source>
        <strain evidence="8 9">EXF-10513</strain>
    </source>
</reference>
<evidence type="ECO:0000256" key="6">
    <source>
        <dbReference type="SAM" id="MobiDB-lite"/>
    </source>
</evidence>
<organism evidence="8 9">
    <name type="scientific">Hortaea werneckii</name>
    <name type="common">Black yeast</name>
    <name type="synonym">Cladosporium werneckii</name>
    <dbReference type="NCBI Taxonomy" id="91943"/>
    <lineage>
        <taxon>Eukaryota</taxon>
        <taxon>Fungi</taxon>
        <taxon>Dikarya</taxon>
        <taxon>Ascomycota</taxon>
        <taxon>Pezizomycotina</taxon>
        <taxon>Dothideomycetes</taxon>
        <taxon>Dothideomycetidae</taxon>
        <taxon>Mycosphaerellales</taxon>
        <taxon>Teratosphaeriaceae</taxon>
        <taxon>Hortaea</taxon>
    </lineage>
</organism>
<evidence type="ECO:0000313" key="9">
    <source>
        <dbReference type="Proteomes" id="UP000269539"/>
    </source>
</evidence>
<evidence type="ECO:0000256" key="2">
    <source>
        <dbReference type="ARBA" id="ARBA00022618"/>
    </source>
</evidence>
<dbReference type="CDD" id="cd08366">
    <property type="entry name" value="APC10"/>
    <property type="match status" value="1"/>
</dbReference>
<dbReference type="InterPro" id="IPR004939">
    <property type="entry name" value="APC_su10/DOC_dom"/>
</dbReference>
<protein>
    <recommendedName>
        <fullName evidence="7">DOC domain-containing protein</fullName>
    </recommendedName>
</protein>
<keyword evidence="3" id="KW-0498">Mitosis</keyword>
<dbReference type="PROSITE" id="PS51284">
    <property type="entry name" value="DOC"/>
    <property type="match status" value="1"/>
</dbReference>
<dbReference type="InterPro" id="IPR008979">
    <property type="entry name" value="Galactose-bd-like_sf"/>
</dbReference>
<comment type="similarity">
    <text evidence="1">Belongs to the APC10 family.</text>
</comment>
<dbReference type="PANTHER" id="PTHR12936">
    <property type="entry name" value="ANAPHASE-PROMOTING COMPLEX 10"/>
    <property type="match status" value="1"/>
</dbReference>
<dbReference type="SMART" id="SM01337">
    <property type="entry name" value="APC10"/>
    <property type="match status" value="1"/>
</dbReference>
<dbReference type="VEuPathDB" id="FungiDB:BTJ68_06004"/>
<dbReference type="Gene3D" id="2.60.120.260">
    <property type="entry name" value="Galactose-binding domain-like"/>
    <property type="match status" value="1"/>
</dbReference>
<dbReference type="GO" id="GO:0005680">
    <property type="term" value="C:anaphase-promoting complex"/>
    <property type="evidence" value="ECO:0007669"/>
    <property type="project" value="InterPro"/>
</dbReference>
<dbReference type="SUPFAM" id="SSF49785">
    <property type="entry name" value="Galactose-binding domain-like"/>
    <property type="match status" value="1"/>
</dbReference>
<accession>A0A3M7GTA5</accession>
<keyword evidence="2" id="KW-0132">Cell division</keyword>
<feature type="compositionally biased region" description="Acidic residues" evidence="6">
    <location>
        <begin position="16"/>
        <end position="33"/>
    </location>
</feature>
<keyword evidence="5" id="KW-0131">Cell cycle</keyword>
<proteinExistence type="inferred from homology"/>
<evidence type="ECO:0000256" key="3">
    <source>
        <dbReference type="ARBA" id="ARBA00022776"/>
    </source>
</evidence>
<evidence type="ECO:0000256" key="4">
    <source>
        <dbReference type="ARBA" id="ARBA00022786"/>
    </source>
</evidence>
<dbReference type="EMBL" id="QWIO01000204">
    <property type="protein sequence ID" value="RMZ03955.1"/>
    <property type="molecule type" value="Genomic_DNA"/>
</dbReference>
<evidence type="ECO:0000259" key="7">
    <source>
        <dbReference type="PROSITE" id="PS51284"/>
    </source>
</evidence>
<dbReference type="PANTHER" id="PTHR12936:SF0">
    <property type="entry name" value="ANAPHASE-PROMOTING COMPLEX SUBUNIT 10"/>
    <property type="match status" value="1"/>
</dbReference>